<dbReference type="RefSeq" id="WP_145445939.1">
    <property type="nucleotide sequence ID" value="NZ_CP036280.1"/>
</dbReference>
<evidence type="ECO:0000313" key="2">
    <source>
        <dbReference type="EMBL" id="QDU71735.1"/>
    </source>
</evidence>
<sequence length="159" mass="17544">MRELLSSYRMNQSMIKAFLGDLPAERMAEMPGGVNPPAWIIGHLCIAGDGMLKLLGQSPVCPASYEKLFDMKSTPTDDLAAYPSKDELVATYEKIATMVTVVMESVTDETLNAENPMEGLRQPLPTIGDMLSFMMTVHEAMHVGQLSAWRRASGYKPLF</sequence>
<dbReference type="Gene3D" id="1.20.120.450">
    <property type="entry name" value="dinb family like domain"/>
    <property type="match status" value="1"/>
</dbReference>
<evidence type="ECO:0000259" key="1">
    <source>
        <dbReference type="Pfam" id="PF12867"/>
    </source>
</evidence>
<gene>
    <name evidence="2" type="ORF">Pan265_15880</name>
</gene>
<dbReference type="KEGG" id="mcad:Pan265_15880"/>
<organism evidence="2 3">
    <name type="scientific">Mucisphaera calidilacus</name>
    <dbReference type="NCBI Taxonomy" id="2527982"/>
    <lineage>
        <taxon>Bacteria</taxon>
        <taxon>Pseudomonadati</taxon>
        <taxon>Planctomycetota</taxon>
        <taxon>Phycisphaerae</taxon>
        <taxon>Phycisphaerales</taxon>
        <taxon>Phycisphaeraceae</taxon>
        <taxon>Mucisphaera</taxon>
    </lineage>
</organism>
<dbReference type="SUPFAM" id="SSF109854">
    <property type="entry name" value="DinB/YfiT-like putative metalloenzymes"/>
    <property type="match status" value="1"/>
</dbReference>
<dbReference type="EMBL" id="CP036280">
    <property type="protein sequence ID" value="QDU71735.1"/>
    <property type="molecule type" value="Genomic_DNA"/>
</dbReference>
<dbReference type="InterPro" id="IPR034660">
    <property type="entry name" value="DinB/YfiT-like"/>
</dbReference>
<dbReference type="InterPro" id="IPR024775">
    <property type="entry name" value="DinB-like"/>
</dbReference>
<feature type="domain" description="DinB-like" evidence="1">
    <location>
        <begin position="10"/>
        <end position="146"/>
    </location>
</feature>
<proteinExistence type="predicted"/>
<dbReference type="Proteomes" id="UP000320386">
    <property type="component" value="Chromosome"/>
</dbReference>
<dbReference type="AlphaFoldDB" id="A0A518BXN4"/>
<reference evidence="2 3" key="1">
    <citation type="submission" date="2019-02" db="EMBL/GenBank/DDBJ databases">
        <title>Deep-cultivation of Planctomycetes and their phenomic and genomic characterization uncovers novel biology.</title>
        <authorList>
            <person name="Wiegand S."/>
            <person name="Jogler M."/>
            <person name="Boedeker C."/>
            <person name="Pinto D."/>
            <person name="Vollmers J."/>
            <person name="Rivas-Marin E."/>
            <person name="Kohn T."/>
            <person name="Peeters S.H."/>
            <person name="Heuer A."/>
            <person name="Rast P."/>
            <person name="Oberbeckmann S."/>
            <person name="Bunk B."/>
            <person name="Jeske O."/>
            <person name="Meyerdierks A."/>
            <person name="Storesund J.E."/>
            <person name="Kallscheuer N."/>
            <person name="Luecker S."/>
            <person name="Lage O.M."/>
            <person name="Pohl T."/>
            <person name="Merkel B.J."/>
            <person name="Hornburger P."/>
            <person name="Mueller R.-W."/>
            <person name="Bruemmer F."/>
            <person name="Labrenz M."/>
            <person name="Spormann A.M."/>
            <person name="Op den Camp H."/>
            <person name="Overmann J."/>
            <person name="Amann R."/>
            <person name="Jetten M.S.M."/>
            <person name="Mascher T."/>
            <person name="Medema M.H."/>
            <person name="Devos D.P."/>
            <person name="Kaster A.-K."/>
            <person name="Ovreas L."/>
            <person name="Rohde M."/>
            <person name="Galperin M.Y."/>
            <person name="Jogler C."/>
        </authorList>
    </citation>
    <scope>NUCLEOTIDE SEQUENCE [LARGE SCALE GENOMIC DNA]</scope>
    <source>
        <strain evidence="2 3">Pan265</strain>
    </source>
</reference>
<name>A0A518BXN4_9BACT</name>
<dbReference type="Pfam" id="PF12867">
    <property type="entry name" value="DinB_2"/>
    <property type="match status" value="1"/>
</dbReference>
<dbReference type="OrthoDB" id="268680at2"/>
<accession>A0A518BXN4</accession>
<evidence type="ECO:0000313" key="3">
    <source>
        <dbReference type="Proteomes" id="UP000320386"/>
    </source>
</evidence>
<protein>
    <submittedName>
        <fullName evidence="2">DinB superfamily protein</fullName>
    </submittedName>
</protein>
<keyword evidence="3" id="KW-1185">Reference proteome</keyword>